<protein>
    <recommendedName>
        <fullName evidence="4">HNH domain-containing protein</fullName>
    </recommendedName>
</protein>
<evidence type="ECO:0000313" key="2">
    <source>
        <dbReference type="EMBL" id="KAA1424613.1"/>
    </source>
</evidence>
<reference evidence="2 3" key="1">
    <citation type="submission" date="2019-09" db="EMBL/GenBank/DDBJ databases">
        <title>Mumia zhuanghuii sp. nov. isolated from the intestinal contents of plateau pika (Ochotona curzoniae) in the Qinghai-Tibet plateau of China.</title>
        <authorList>
            <person name="Tian Z."/>
        </authorList>
    </citation>
    <scope>NUCLEOTIDE SEQUENCE [LARGE SCALE GENOMIC DNA]</scope>
    <source>
        <strain evidence="3">350</strain>
    </source>
</reference>
<feature type="region of interest" description="Disordered" evidence="1">
    <location>
        <begin position="78"/>
        <end position="97"/>
    </location>
</feature>
<dbReference type="Proteomes" id="UP000307768">
    <property type="component" value="Unassembled WGS sequence"/>
</dbReference>
<evidence type="ECO:0000256" key="1">
    <source>
        <dbReference type="SAM" id="MobiDB-lite"/>
    </source>
</evidence>
<dbReference type="OrthoDB" id="4752861at2"/>
<organism evidence="2 3">
    <name type="scientific">Mumia zhuanghuii</name>
    <dbReference type="NCBI Taxonomy" id="2585211"/>
    <lineage>
        <taxon>Bacteria</taxon>
        <taxon>Bacillati</taxon>
        <taxon>Actinomycetota</taxon>
        <taxon>Actinomycetes</taxon>
        <taxon>Propionibacteriales</taxon>
        <taxon>Nocardioidaceae</taxon>
        <taxon>Mumia</taxon>
    </lineage>
</organism>
<evidence type="ECO:0000313" key="3">
    <source>
        <dbReference type="Proteomes" id="UP000307768"/>
    </source>
</evidence>
<sequence length="97" mass="10502">MFEIGCVDGVIRTRASHRSADVLNVGRTQRLATDRHRDFGRTDLDDLLGLCPRCHHLLHAGKLHAERDSDTGEVVLRKRLGSGSAHGRSSSAGSVGC</sequence>
<feature type="compositionally biased region" description="Low complexity" evidence="1">
    <location>
        <begin position="81"/>
        <end position="97"/>
    </location>
</feature>
<proteinExistence type="predicted"/>
<accession>A0A5Q6S2M1</accession>
<gene>
    <name evidence="2" type="ORF">FE697_001405</name>
</gene>
<dbReference type="AlphaFoldDB" id="A0A5Q6S2M1"/>
<dbReference type="RefSeq" id="WP_149767577.1">
    <property type="nucleotide sequence ID" value="NZ_VDFQ02000001.1"/>
</dbReference>
<evidence type="ECO:0008006" key="4">
    <source>
        <dbReference type="Google" id="ProtNLM"/>
    </source>
</evidence>
<name>A0A5Q6S2M1_9ACTN</name>
<dbReference type="EMBL" id="VDFQ02000001">
    <property type="protein sequence ID" value="KAA1424613.1"/>
    <property type="molecule type" value="Genomic_DNA"/>
</dbReference>
<comment type="caution">
    <text evidence="2">The sequence shown here is derived from an EMBL/GenBank/DDBJ whole genome shotgun (WGS) entry which is preliminary data.</text>
</comment>